<evidence type="ECO:0000313" key="1">
    <source>
        <dbReference type="EMBL" id="KAG2885497.1"/>
    </source>
</evidence>
<evidence type="ECO:0000313" key="2">
    <source>
        <dbReference type="Proteomes" id="UP000736787"/>
    </source>
</evidence>
<protein>
    <submittedName>
        <fullName evidence="1">Uncharacterized protein</fullName>
    </submittedName>
</protein>
<dbReference type="AlphaFoldDB" id="A0A8T1ARS9"/>
<comment type="caution">
    <text evidence="1">The sequence shown here is derived from an EMBL/GenBank/DDBJ whole genome shotgun (WGS) entry which is preliminary data.</text>
</comment>
<reference evidence="1" key="1">
    <citation type="submission" date="2018-10" db="EMBL/GenBank/DDBJ databases">
        <title>Effector identification in a new, highly contiguous assembly of the strawberry crown rot pathogen Phytophthora cactorum.</title>
        <authorList>
            <person name="Armitage A.D."/>
            <person name="Nellist C.F."/>
            <person name="Bates H."/>
            <person name="Vickerstaff R.J."/>
            <person name="Harrison R.J."/>
        </authorList>
    </citation>
    <scope>NUCLEOTIDE SEQUENCE</scope>
    <source>
        <strain evidence="1">4040</strain>
    </source>
</reference>
<proteinExistence type="predicted"/>
<dbReference type="EMBL" id="RCMK01002031">
    <property type="protein sequence ID" value="KAG2885497.1"/>
    <property type="molecule type" value="Genomic_DNA"/>
</dbReference>
<accession>A0A8T1ARS9</accession>
<organism evidence="1 2">
    <name type="scientific">Phytophthora cactorum</name>
    <dbReference type="NCBI Taxonomy" id="29920"/>
    <lineage>
        <taxon>Eukaryota</taxon>
        <taxon>Sar</taxon>
        <taxon>Stramenopiles</taxon>
        <taxon>Oomycota</taxon>
        <taxon>Peronosporomycetes</taxon>
        <taxon>Peronosporales</taxon>
        <taxon>Peronosporaceae</taxon>
        <taxon>Phytophthora</taxon>
    </lineage>
</organism>
<name>A0A8T1ARS9_9STRA</name>
<gene>
    <name evidence="1" type="ORF">PC117_g25587</name>
</gene>
<sequence length="112" mass="12742">MSLELKRLELGKEATLVNTLNRILDNNQIVGVLDECGALQVSFGVRDYSTRLGACDGTRLNTVVEYSAMISYAVSSTFVKNGVESRSRRKQHWILWWTKIGHLRLCIKRRSV</sequence>
<dbReference type="Proteomes" id="UP000736787">
    <property type="component" value="Unassembled WGS sequence"/>
</dbReference>